<name>A0A1G4AN84_9PEZI</name>
<evidence type="ECO:0000313" key="2">
    <source>
        <dbReference type="EMBL" id="OHE90658.1"/>
    </source>
</evidence>
<feature type="region of interest" description="Disordered" evidence="1">
    <location>
        <begin position="1"/>
        <end position="20"/>
    </location>
</feature>
<gene>
    <name evidence="2" type="ORF">CORC01_14047</name>
</gene>
<dbReference type="RefSeq" id="XP_022467834.1">
    <property type="nucleotide sequence ID" value="XM_022625658.1"/>
</dbReference>
<evidence type="ECO:0000256" key="1">
    <source>
        <dbReference type="SAM" id="MobiDB-lite"/>
    </source>
</evidence>
<dbReference type="Proteomes" id="UP000176998">
    <property type="component" value="Unassembled WGS sequence"/>
</dbReference>
<evidence type="ECO:0000313" key="3">
    <source>
        <dbReference type="Proteomes" id="UP000176998"/>
    </source>
</evidence>
<sequence>MAMKRQGHDRCEKPSGSELDCQRPGVLAVLESQTHSLQCVLDFPSDPWPWARWRSFEAEASVCGLVLGPYMARTIGRMAANWGWRAHRASKELWIGFYHMRLSHPKVKPSSQESGTITLCQPSAQLHYFGRPGKPGLDRCRQSATSDCGTGKTVNPATSCGHANISKTTTQHRAVVALGQ</sequence>
<proteinExistence type="predicted"/>
<dbReference type="AlphaFoldDB" id="A0A1G4AN84"/>
<protein>
    <submittedName>
        <fullName evidence="2">Uncharacterized protein</fullName>
    </submittedName>
</protein>
<feature type="compositionally biased region" description="Basic and acidic residues" evidence="1">
    <location>
        <begin position="1"/>
        <end position="15"/>
    </location>
</feature>
<keyword evidence="3" id="KW-1185">Reference proteome</keyword>
<dbReference type="EMBL" id="MJBS01000233">
    <property type="protein sequence ID" value="OHE90658.1"/>
    <property type="molecule type" value="Genomic_DNA"/>
</dbReference>
<dbReference type="GeneID" id="34567168"/>
<comment type="caution">
    <text evidence="2">The sequence shown here is derived from an EMBL/GenBank/DDBJ whole genome shotgun (WGS) entry which is preliminary data.</text>
</comment>
<accession>A0A1G4AN84</accession>
<reference evidence="2 3" key="1">
    <citation type="submission" date="2016-09" db="EMBL/GenBank/DDBJ databases">
        <authorList>
            <person name="Capua I."/>
            <person name="De Benedictis P."/>
            <person name="Joannis T."/>
            <person name="Lombin L.H."/>
            <person name="Cattoli G."/>
        </authorList>
    </citation>
    <scope>NUCLEOTIDE SEQUENCE [LARGE SCALE GENOMIC DNA]</scope>
    <source>
        <strain evidence="2 3">IMI 309357</strain>
    </source>
</reference>
<organism evidence="2 3">
    <name type="scientific">Colletotrichum orchidophilum</name>
    <dbReference type="NCBI Taxonomy" id="1209926"/>
    <lineage>
        <taxon>Eukaryota</taxon>
        <taxon>Fungi</taxon>
        <taxon>Dikarya</taxon>
        <taxon>Ascomycota</taxon>
        <taxon>Pezizomycotina</taxon>
        <taxon>Sordariomycetes</taxon>
        <taxon>Hypocreomycetidae</taxon>
        <taxon>Glomerellales</taxon>
        <taxon>Glomerellaceae</taxon>
        <taxon>Colletotrichum</taxon>
    </lineage>
</organism>